<dbReference type="GO" id="GO:0005901">
    <property type="term" value="C:caveola"/>
    <property type="evidence" value="ECO:0007669"/>
    <property type="project" value="UniProtKB-SubCell"/>
</dbReference>
<comment type="subcellular location">
    <subcellularLocation>
        <location evidence="1 6">Cell membrane</location>
        <topology evidence="1 6">Peripheral membrane protein</topology>
    </subcellularLocation>
    <subcellularLocation>
        <location evidence="6">Golgi apparatus membrane</location>
        <topology evidence="6">Peripheral membrane protein</topology>
    </subcellularLocation>
    <subcellularLocation>
        <location evidence="6">Membrane</location>
        <location evidence="6">Caveola</location>
        <topology evidence="6">Peripheral membrane protein</topology>
    </subcellularLocation>
</comment>
<dbReference type="PANTHER" id="PTHR10844">
    <property type="entry name" value="CAVEOLIN"/>
    <property type="match status" value="1"/>
</dbReference>
<evidence type="ECO:0000256" key="7">
    <source>
        <dbReference type="SAM" id="Phobius"/>
    </source>
</evidence>
<keyword evidence="5 6" id="KW-0472">Membrane</keyword>
<keyword evidence="3 6" id="KW-1003">Cell membrane</keyword>
<evidence type="ECO:0000313" key="9">
    <source>
        <dbReference type="Proteomes" id="UP000677054"/>
    </source>
</evidence>
<comment type="similarity">
    <text evidence="2 6">Belongs to the caveolin family.</text>
</comment>
<dbReference type="GO" id="GO:0060090">
    <property type="term" value="F:molecular adaptor activity"/>
    <property type="evidence" value="ECO:0007669"/>
    <property type="project" value="TreeGrafter"/>
</dbReference>
<evidence type="ECO:0000256" key="5">
    <source>
        <dbReference type="ARBA" id="ARBA00023136"/>
    </source>
</evidence>
<accession>A0A7R9ADE9</accession>
<evidence type="ECO:0000256" key="2">
    <source>
        <dbReference type="ARBA" id="ARBA00010988"/>
    </source>
</evidence>
<dbReference type="AlphaFoldDB" id="A0A7R9ADE9"/>
<keyword evidence="9" id="KW-1185">Reference proteome</keyword>
<protein>
    <recommendedName>
        <fullName evidence="6">Caveolin</fullName>
    </recommendedName>
</protein>
<dbReference type="EMBL" id="CAJPEV010004029">
    <property type="protein sequence ID" value="CAG0901024.1"/>
    <property type="molecule type" value="Genomic_DNA"/>
</dbReference>
<dbReference type="GO" id="GO:0000139">
    <property type="term" value="C:Golgi membrane"/>
    <property type="evidence" value="ECO:0007669"/>
    <property type="project" value="UniProtKB-SubCell"/>
</dbReference>
<proteinExistence type="inferred from homology"/>
<comment type="function">
    <text evidence="6">May act as a scaffolding protein within caveolar membranes. Interacts directly with G-protein alpha subunits and can functionally regulate their activity.</text>
</comment>
<keyword evidence="4 6" id="KW-0333">Golgi apparatus</keyword>
<gene>
    <name evidence="8" type="ORF">DSTB1V02_LOCUS11776</name>
</gene>
<evidence type="ECO:0000256" key="1">
    <source>
        <dbReference type="ARBA" id="ARBA00004202"/>
    </source>
</evidence>
<dbReference type="OrthoDB" id="5917823at2759"/>
<evidence type="ECO:0000256" key="4">
    <source>
        <dbReference type="ARBA" id="ARBA00023034"/>
    </source>
</evidence>
<dbReference type="EMBL" id="LR903546">
    <property type="protein sequence ID" value="CAD7252015.1"/>
    <property type="molecule type" value="Genomic_DNA"/>
</dbReference>
<dbReference type="PANTHER" id="PTHR10844:SF19">
    <property type="entry name" value="CAVEOLIN-2"/>
    <property type="match status" value="1"/>
</dbReference>
<dbReference type="Pfam" id="PF01146">
    <property type="entry name" value="Caveolin"/>
    <property type="match status" value="1"/>
</dbReference>
<sequence>MDSNSHSEWSIQVSYDDVFAEPDGIRSLDCVWRLSNTCFKGSKNFCYMGLTLFVAPIIALCQGFHFAILSFCHIWCVSACVRSCKINCAVVRNCCEIFCHACISPCYEACGMCLSRVKVKYQKLPDGEAEKDYFAI</sequence>
<keyword evidence="7" id="KW-0812">Transmembrane</keyword>
<dbReference type="InterPro" id="IPR001612">
    <property type="entry name" value="Caveolin"/>
</dbReference>
<feature type="transmembrane region" description="Helical" evidence="7">
    <location>
        <begin position="45"/>
        <end position="68"/>
    </location>
</feature>
<evidence type="ECO:0000256" key="3">
    <source>
        <dbReference type="ARBA" id="ARBA00022475"/>
    </source>
</evidence>
<evidence type="ECO:0000313" key="8">
    <source>
        <dbReference type="EMBL" id="CAD7252015.1"/>
    </source>
</evidence>
<organism evidence="8">
    <name type="scientific">Darwinula stevensoni</name>
    <dbReference type="NCBI Taxonomy" id="69355"/>
    <lineage>
        <taxon>Eukaryota</taxon>
        <taxon>Metazoa</taxon>
        <taxon>Ecdysozoa</taxon>
        <taxon>Arthropoda</taxon>
        <taxon>Crustacea</taxon>
        <taxon>Oligostraca</taxon>
        <taxon>Ostracoda</taxon>
        <taxon>Podocopa</taxon>
        <taxon>Podocopida</taxon>
        <taxon>Darwinulocopina</taxon>
        <taxon>Darwinuloidea</taxon>
        <taxon>Darwinulidae</taxon>
        <taxon>Darwinula</taxon>
    </lineage>
</organism>
<keyword evidence="7" id="KW-1133">Transmembrane helix</keyword>
<reference evidence="8" key="1">
    <citation type="submission" date="2020-11" db="EMBL/GenBank/DDBJ databases">
        <authorList>
            <person name="Tran Van P."/>
        </authorList>
    </citation>
    <scope>NUCLEOTIDE SEQUENCE</scope>
</reference>
<dbReference type="Proteomes" id="UP000677054">
    <property type="component" value="Unassembled WGS sequence"/>
</dbReference>
<name>A0A7R9ADE9_9CRUS</name>
<evidence type="ECO:0000256" key="6">
    <source>
        <dbReference type="RuleBase" id="RU000680"/>
    </source>
</evidence>
<dbReference type="GO" id="GO:0070836">
    <property type="term" value="P:caveola assembly"/>
    <property type="evidence" value="ECO:0007669"/>
    <property type="project" value="InterPro"/>
</dbReference>